<dbReference type="InterPro" id="IPR003730">
    <property type="entry name" value="Cu_polyphenol_OxRdtase"/>
</dbReference>
<proteinExistence type="inferred from homology"/>
<comment type="similarity">
    <text evidence="2 10">Belongs to the purine nucleoside phosphorylase YfiH/LACC1 family.</text>
</comment>
<dbReference type="GO" id="GO:0005507">
    <property type="term" value="F:copper ion binding"/>
    <property type="evidence" value="ECO:0007669"/>
    <property type="project" value="TreeGrafter"/>
</dbReference>
<evidence type="ECO:0000256" key="5">
    <source>
        <dbReference type="ARBA" id="ARBA00022801"/>
    </source>
</evidence>
<dbReference type="CDD" id="cd16833">
    <property type="entry name" value="YfiH"/>
    <property type="match status" value="1"/>
</dbReference>
<comment type="catalytic activity">
    <reaction evidence="7">
        <text>adenosine + H2O + H(+) = inosine + NH4(+)</text>
        <dbReference type="Rhea" id="RHEA:24408"/>
        <dbReference type="ChEBI" id="CHEBI:15377"/>
        <dbReference type="ChEBI" id="CHEBI:15378"/>
        <dbReference type="ChEBI" id="CHEBI:16335"/>
        <dbReference type="ChEBI" id="CHEBI:17596"/>
        <dbReference type="ChEBI" id="CHEBI:28938"/>
        <dbReference type="EC" id="3.5.4.4"/>
    </reaction>
    <physiologicalReaction direction="left-to-right" evidence="7">
        <dbReference type="Rhea" id="RHEA:24409"/>
    </physiologicalReaction>
</comment>
<reference evidence="12 14" key="2">
    <citation type="submission" date="2018-06" db="EMBL/GenBank/DDBJ databases">
        <authorList>
            <consortium name="Pathogen Informatics"/>
            <person name="Doyle S."/>
        </authorList>
    </citation>
    <scope>NUCLEOTIDE SEQUENCE [LARGE SCALE GENOMIC DNA]</scope>
    <source>
        <strain evidence="12 14">NCTC12239</strain>
    </source>
</reference>
<accession>A0A378JX19</accession>
<dbReference type="Proteomes" id="UP000054985">
    <property type="component" value="Unassembled WGS sequence"/>
</dbReference>
<comment type="catalytic activity">
    <reaction evidence="8">
        <text>adenosine + phosphate = alpha-D-ribose 1-phosphate + adenine</text>
        <dbReference type="Rhea" id="RHEA:27642"/>
        <dbReference type="ChEBI" id="CHEBI:16335"/>
        <dbReference type="ChEBI" id="CHEBI:16708"/>
        <dbReference type="ChEBI" id="CHEBI:43474"/>
        <dbReference type="ChEBI" id="CHEBI:57720"/>
        <dbReference type="EC" id="2.4.2.1"/>
    </reaction>
    <physiologicalReaction direction="left-to-right" evidence="8">
        <dbReference type="Rhea" id="RHEA:27643"/>
    </physiologicalReaction>
</comment>
<evidence type="ECO:0000256" key="7">
    <source>
        <dbReference type="ARBA" id="ARBA00047989"/>
    </source>
</evidence>
<dbReference type="STRING" id="39962.Lmor_1545"/>
<dbReference type="Pfam" id="PF02578">
    <property type="entry name" value="Cu-oxidase_4"/>
    <property type="match status" value="1"/>
</dbReference>
<evidence type="ECO:0000313" key="13">
    <source>
        <dbReference type="Proteomes" id="UP000054985"/>
    </source>
</evidence>
<keyword evidence="3" id="KW-0808">Transferase</keyword>
<dbReference type="OrthoDB" id="4279at2"/>
<dbReference type="GO" id="GO:0017061">
    <property type="term" value="F:S-methyl-5-thioadenosine phosphorylase activity"/>
    <property type="evidence" value="ECO:0007669"/>
    <property type="project" value="UniProtKB-EC"/>
</dbReference>
<keyword evidence="5" id="KW-0378">Hydrolase</keyword>
<organism evidence="12 14">
    <name type="scientific">Legionella moravica</name>
    <dbReference type="NCBI Taxonomy" id="39962"/>
    <lineage>
        <taxon>Bacteria</taxon>
        <taxon>Pseudomonadati</taxon>
        <taxon>Pseudomonadota</taxon>
        <taxon>Gammaproteobacteria</taxon>
        <taxon>Legionellales</taxon>
        <taxon>Legionellaceae</taxon>
        <taxon>Legionella</taxon>
    </lineage>
</organism>
<evidence type="ECO:0000256" key="8">
    <source>
        <dbReference type="ARBA" id="ARBA00048968"/>
    </source>
</evidence>
<dbReference type="AlphaFoldDB" id="A0A378JX19"/>
<name>A0A378JX19_9GAMM</name>
<dbReference type="Gene3D" id="3.60.140.10">
    <property type="entry name" value="CNF1/YfiH-like putative cysteine hydrolases"/>
    <property type="match status" value="1"/>
</dbReference>
<evidence type="ECO:0000313" key="14">
    <source>
        <dbReference type="Proteomes" id="UP000254040"/>
    </source>
</evidence>
<sequence>MNTRLANWSAPRNITALSTTRLSGYSVSPYNENNLGLHVGDDPLHVMKNREQLKEVLRLPEEPVWLEQTHSTTCVIPEADSNRCADAAITRSPLHPLVILTADCLPITLCNIQGDEIAAIHAGWKGLFNGIVENTLSKMNSDTSDLLAWIGPAICQNCYEVGDEVHQSFTEKYPLSHVAFKPTGSKWLANLPKIAKLILNLHGVTAVYQSDLCTFELKNEFYSYRRQSQTGRIGTFIWFNDQPRDE</sequence>
<comment type="catalytic activity">
    <reaction evidence="1">
        <text>inosine + phosphate = alpha-D-ribose 1-phosphate + hypoxanthine</text>
        <dbReference type="Rhea" id="RHEA:27646"/>
        <dbReference type="ChEBI" id="CHEBI:17368"/>
        <dbReference type="ChEBI" id="CHEBI:17596"/>
        <dbReference type="ChEBI" id="CHEBI:43474"/>
        <dbReference type="ChEBI" id="CHEBI:57720"/>
        <dbReference type="EC" id="2.4.2.1"/>
    </reaction>
    <physiologicalReaction direction="left-to-right" evidence="1">
        <dbReference type="Rhea" id="RHEA:27647"/>
    </physiologicalReaction>
</comment>
<dbReference type="Proteomes" id="UP000254040">
    <property type="component" value="Unassembled WGS sequence"/>
</dbReference>
<gene>
    <name evidence="12" type="primary">yfiH</name>
    <name evidence="11" type="ORF">Lmor_1545</name>
    <name evidence="12" type="ORF">NCTC12239_01915</name>
</gene>
<evidence type="ECO:0000256" key="9">
    <source>
        <dbReference type="ARBA" id="ARBA00049893"/>
    </source>
</evidence>
<evidence type="ECO:0000256" key="1">
    <source>
        <dbReference type="ARBA" id="ARBA00000553"/>
    </source>
</evidence>
<dbReference type="PANTHER" id="PTHR30616">
    <property type="entry name" value="UNCHARACTERIZED PROTEIN YFIH"/>
    <property type="match status" value="1"/>
</dbReference>
<dbReference type="EMBL" id="LNYN01000020">
    <property type="protein sequence ID" value="KTD34148.1"/>
    <property type="molecule type" value="Genomic_DNA"/>
</dbReference>
<evidence type="ECO:0000256" key="10">
    <source>
        <dbReference type="RuleBase" id="RU361274"/>
    </source>
</evidence>
<evidence type="ECO:0000313" key="12">
    <source>
        <dbReference type="EMBL" id="STX62976.1"/>
    </source>
</evidence>
<reference evidence="11 13" key="1">
    <citation type="submission" date="2015-11" db="EMBL/GenBank/DDBJ databases">
        <title>Genomic analysis of 38 Legionella species identifies large and diverse effector repertoires.</title>
        <authorList>
            <person name="Burstein D."/>
            <person name="Amaro F."/>
            <person name="Zusman T."/>
            <person name="Lifshitz Z."/>
            <person name="Cohen O."/>
            <person name="Gilbert J.A."/>
            <person name="Pupko T."/>
            <person name="Shuman H.A."/>
            <person name="Segal G."/>
        </authorList>
    </citation>
    <scope>NUCLEOTIDE SEQUENCE [LARGE SCALE GENOMIC DNA]</scope>
    <source>
        <strain evidence="11 13">ATCC 43877</strain>
    </source>
</reference>
<dbReference type="RefSeq" id="WP_028384445.1">
    <property type="nucleotide sequence ID" value="NZ_CAAAJG010000001.1"/>
</dbReference>
<evidence type="ECO:0000313" key="11">
    <source>
        <dbReference type="EMBL" id="KTD34148.1"/>
    </source>
</evidence>
<evidence type="ECO:0000256" key="3">
    <source>
        <dbReference type="ARBA" id="ARBA00022679"/>
    </source>
</evidence>
<dbReference type="SUPFAM" id="SSF64438">
    <property type="entry name" value="CNF1/YfiH-like putative cysteine hydrolases"/>
    <property type="match status" value="1"/>
</dbReference>
<dbReference type="PANTHER" id="PTHR30616:SF2">
    <property type="entry name" value="PURINE NUCLEOSIDE PHOSPHORYLASE LACC1"/>
    <property type="match status" value="1"/>
</dbReference>
<dbReference type="NCBIfam" id="TIGR00726">
    <property type="entry name" value="peptidoglycan editing factor PgeF"/>
    <property type="match status" value="1"/>
</dbReference>
<keyword evidence="4" id="KW-0479">Metal-binding</keyword>
<dbReference type="InterPro" id="IPR038371">
    <property type="entry name" value="Cu_polyphenol_OxRdtase_sf"/>
</dbReference>
<comment type="catalytic activity">
    <reaction evidence="9">
        <text>S-methyl-5'-thioadenosine + phosphate = 5-(methylsulfanyl)-alpha-D-ribose 1-phosphate + adenine</text>
        <dbReference type="Rhea" id="RHEA:11852"/>
        <dbReference type="ChEBI" id="CHEBI:16708"/>
        <dbReference type="ChEBI" id="CHEBI:17509"/>
        <dbReference type="ChEBI" id="CHEBI:43474"/>
        <dbReference type="ChEBI" id="CHEBI:58533"/>
        <dbReference type="EC" id="2.4.2.28"/>
    </reaction>
    <physiologicalReaction direction="left-to-right" evidence="9">
        <dbReference type="Rhea" id="RHEA:11853"/>
    </physiologicalReaction>
</comment>
<evidence type="ECO:0000256" key="2">
    <source>
        <dbReference type="ARBA" id="ARBA00007353"/>
    </source>
</evidence>
<protein>
    <recommendedName>
        <fullName evidence="10">Purine nucleoside phosphorylase</fullName>
    </recommendedName>
</protein>
<keyword evidence="6" id="KW-0862">Zinc</keyword>
<evidence type="ECO:0000256" key="4">
    <source>
        <dbReference type="ARBA" id="ARBA00022723"/>
    </source>
</evidence>
<dbReference type="GO" id="GO:0016787">
    <property type="term" value="F:hydrolase activity"/>
    <property type="evidence" value="ECO:0007669"/>
    <property type="project" value="UniProtKB-KW"/>
</dbReference>
<keyword evidence="13" id="KW-1185">Reference proteome</keyword>
<evidence type="ECO:0000256" key="6">
    <source>
        <dbReference type="ARBA" id="ARBA00022833"/>
    </source>
</evidence>
<dbReference type="InterPro" id="IPR011324">
    <property type="entry name" value="Cytotoxic_necrot_fac-like_cat"/>
</dbReference>
<dbReference type="EMBL" id="UGOG01000001">
    <property type="protein sequence ID" value="STX62976.1"/>
    <property type="molecule type" value="Genomic_DNA"/>
</dbReference>